<evidence type="ECO:0000313" key="4">
    <source>
        <dbReference type="EMBL" id="PTQ52335.1"/>
    </source>
</evidence>
<dbReference type="InterPro" id="IPR056572">
    <property type="entry name" value="Zn_ribbon_PaaD"/>
</dbReference>
<dbReference type="SUPFAM" id="SSF117916">
    <property type="entry name" value="Fe-S cluster assembly (FSCA) domain-like"/>
    <property type="match status" value="1"/>
</dbReference>
<dbReference type="Pfam" id="PF01883">
    <property type="entry name" value="FeS_assembly_P"/>
    <property type="match status" value="1"/>
</dbReference>
<dbReference type="RefSeq" id="WP_273000417.1">
    <property type="nucleotide sequence ID" value="NZ_PEBV01000026.1"/>
</dbReference>
<comment type="caution">
    <text evidence="4">The sequence shown here is derived from an EMBL/GenBank/DDBJ whole genome shotgun (WGS) entry which is preliminary data.</text>
</comment>
<dbReference type="Pfam" id="PF23451">
    <property type="entry name" value="Zn_ribbon_PaaD"/>
    <property type="match status" value="1"/>
</dbReference>
<dbReference type="Gene3D" id="3.30.300.130">
    <property type="entry name" value="Fe-S cluster assembly (FSCA)"/>
    <property type="match status" value="1"/>
</dbReference>
<sequence>MTVDRPIGNASSKREAEKIRRLVERALDNVGDPEMPAVSLAELGMVHEIRIVEADRNFRVEIDLLPTFVGCPALELMRREVERAVRPIPGVVQVDVRFVSHSRWTTDRIRPSAQPKLEAYGIAPPPCLTVRSPAPAPDEAPPPNGAPAPAEATVTVGASVEWNPRCPYCGSEDTILENPFGPTSCRSIFYCRSCSNPFEAMKPLGVPVVLQRRP</sequence>
<evidence type="ECO:0000313" key="5">
    <source>
        <dbReference type="Proteomes" id="UP000244180"/>
    </source>
</evidence>
<accession>A0A2T5G814</accession>
<proteinExistence type="predicted"/>
<evidence type="ECO:0000259" key="3">
    <source>
        <dbReference type="Pfam" id="PF23451"/>
    </source>
</evidence>
<feature type="compositionally biased region" description="Pro residues" evidence="1">
    <location>
        <begin position="134"/>
        <end position="146"/>
    </location>
</feature>
<feature type="region of interest" description="Disordered" evidence="1">
    <location>
        <begin position="131"/>
        <end position="150"/>
    </location>
</feature>
<dbReference type="InterPro" id="IPR002744">
    <property type="entry name" value="MIP18-like"/>
</dbReference>
<dbReference type="PANTHER" id="PTHR42831">
    <property type="entry name" value="FE-S PROTEIN MATURATION AUXILIARY FACTOR YITW"/>
    <property type="match status" value="1"/>
</dbReference>
<evidence type="ECO:0000259" key="2">
    <source>
        <dbReference type="Pfam" id="PF01883"/>
    </source>
</evidence>
<dbReference type="InterPro" id="IPR052339">
    <property type="entry name" value="Fe-S_Maturation_MIP18"/>
</dbReference>
<organism evidence="4 5">
    <name type="scientific">Hydrogenibacillus schlegelii</name>
    <name type="common">Bacillus schlegelii</name>
    <dbReference type="NCBI Taxonomy" id="1484"/>
    <lineage>
        <taxon>Bacteria</taxon>
        <taxon>Bacillati</taxon>
        <taxon>Bacillota</taxon>
        <taxon>Bacilli</taxon>
        <taxon>Bacillales</taxon>
        <taxon>Bacillales Family X. Incertae Sedis</taxon>
        <taxon>Hydrogenibacillus</taxon>
    </lineage>
</organism>
<dbReference type="PANTHER" id="PTHR42831:SF3">
    <property type="entry name" value="1,2-PHENYLACETYL-COA EPOXIDASE, SUBUNIT D-RELATED"/>
    <property type="match status" value="1"/>
</dbReference>
<protein>
    <submittedName>
        <fullName evidence="4">Phenylacetate-CoA oxygenase, PaaJ subunit</fullName>
    </submittedName>
</protein>
<name>A0A2T5G814_HYDSH</name>
<feature type="domain" description="MIP18 family-like" evidence="2">
    <location>
        <begin position="23"/>
        <end position="96"/>
    </location>
</feature>
<dbReference type="Proteomes" id="UP000244180">
    <property type="component" value="Unassembled WGS sequence"/>
</dbReference>
<evidence type="ECO:0000256" key="1">
    <source>
        <dbReference type="SAM" id="MobiDB-lite"/>
    </source>
</evidence>
<gene>
    <name evidence="4" type="ORF">HSCHL_0461</name>
</gene>
<dbReference type="InterPro" id="IPR034904">
    <property type="entry name" value="FSCA_dom_sf"/>
</dbReference>
<dbReference type="EMBL" id="PEBV01000026">
    <property type="protein sequence ID" value="PTQ52335.1"/>
    <property type="molecule type" value="Genomic_DNA"/>
</dbReference>
<dbReference type="AlphaFoldDB" id="A0A2T5G814"/>
<feature type="domain" description="PaaD zinc beta ribbon" evidence="3">
    <location>
        <begin position="157"/>
        <end position="202"/>
    </location>
</feature>
<reference evidence="4 5" key="1">
    <citation type="submission" date="2017-08" db="EMBL/GenBank/DDBJ databases">
        <title>Burning lignite coal seam in the remote Altai Mountains harbors a hydrogen-driven thermophilic microbial community.</title>
        <authorList>
            <person name="Kadnikov V.V."/>
            <person name="Mardanov A.V."/>
            <person name="Ivasenko D."/>
            <person name="Beletsky A.V."/>
            <person name="Karnachuk O.V."/>
            <person name="Ravin N.V."/>
        </authorList>
    </citation>
    <scope>NUCLEOTIDE SEQUENCE [LARGE SCALE GENOMIC DNA]</scope>
    <source>
        <strain evidence="4">AL33</strain>
    </source>
</reference>